<dbReference type="PANTHER" id="PTHR21049">
    <property type="entry name" value="RIBOPHORIN I"/>
    <property type="match status" value="1"/>
</dbReference>
<evidence type="ECO:0000313" key="12">
    <source>
        <dbReference type="Proteomes" id="UP000006790"/>
    </source>
</evidence>
<dbReference type="RefSeq" id="XP_003648377.1">
    <property type="nucleotide sequence ID" value="XM_003648329.1"/>
</dbReference>
<name>G8JXI6_ERECY</name>
<evidence type="ECO:0000256" key="9">
    <source>
        <dbReference type="ARBA" id="ARBA00023136"/>
    </source>
</evidence>
<dbReference type="STRING" id="931890.G8JXI6"/>
<dbReference type="eggNOG" id="KOG2291">
    <property type="taxonomic scope" value="Eukaryota"/>
</dbReference>
<evidence type="ECO:0000256" key="7">
    <source>
        <dbReference type="ARBA" id="ARBA00022824"/>
    </source>
</evidence>
<keyword evidence="6 10" id="KW-0732">Signal</keyword>
<feature type="chain" id="PRO_5005133004" description="Dolichyl-diphosphooligosaccharide--protein glycosyltransferase subunit 1" evidence="10">
    <location>
        <begin position="21"/>
        <end position="468"/>
    </location>
</feature>
<organism evidence="11 12">
    <name type="scientific">Eremothecium cymbalariae (strain CBS 270.75 / DBVPG 7215 / KCTC 17166 / NRRL Y-17582)</name>
    <name type="common">Yeast</name>
    <dbReference type="NCBI Taxonomy" id="931890"/>
    <lineage>
        <taxon>Eukaryota</taxon>
        <taxon>Fungi</taxon>
        <taxon>Dikarya</taxon>
        <taxon>Ascomycota</taxon>
        <taxon>Saccharomycotina</taxon>
        <taxon>Saccharomycetes</taxon>
        <taxon>Saccharomycetales</taxon>
        <taxon>Saccharomycetaceae</taxon>
        <taxon>Eremothecium</taxon>
    </lineage>
</organism>
<comment type="subcellular location">
    <subcellularLocation>
        <location evidence="2 10">Endoplasmic reticulum membrane</location>
        <topology evidence="2 10">Single-pass type I membrane protein</topology>
    </subcellularLocation>
</comment>
<feature type="transmembrane region" description="Helical" evidence="10">
    <location>
        <begin position="442"/>
        <end position="459"/>
    </location>
</feature>
<dbReference type="PANTHER" id="PTHR21049:SF0">
    <property type="entry name" value="DOLICHYL-DIPHOSPHOOLIGOSACCHARIDE--PROTEIN GLYCOSYLTRANSFERASE SUBUNIT 1"/>
    <property type="match status" value="1"/>
</dbReference>
<feature type="signal peptide" evidence="10">
    <location>
        <begin position="1"/>
        <end position="20"/>
    </location>
</feature>
<reference evidence="12" key="1">
    <citation type="journal article" date="2012" name="G3 (Bethesda)">
        <title>Pichia sorbitophila, an interspecies yeast hybrid reveals early steps of genome resolution following polyploidization.</title>
        <authorList>
            <person name="Leh Louis V."/>
            <person name="Despons L."/>
            <person name="Friedrich A."/>
            <person name="Martin T."/>
            <person name="Durrens P."/>
            <person name="Casaregola S."/>
            <person name="Neuveglise C."/>
            <person name="Fairhead C."/>
            <person name="Marck C."/>
            <person name="Cruz J.A."/>
            <person name="Straub M.L."/>
            <person name="Kugler V."/>
            <person name="Sacerdot C."/>
            <person name="Uzunov Z."/>
            <person name="Thierry A."/>
            <person name="Weiss S."/>
            <person name="Bleykasten C."/>
            <person name="De Montigny J."/>
            <person name="Jacques N."/>
            <person name="Jung P."/>
            <person name="Lemaire M."/>
            <person name="Mallet S."/>
            <person name="Morel G."/>
            <person name="Richard G.F."/>
            <person name="Sarkar A."/>
            <person name="Savel G."/>
            <person name="Schacherer J."/>
            <person name="Seret M.L."/>
            <person name="Talla E."/>
            <person name="Samson G."/>
            <person name="Jubin C."/>
            <person name="Poulain J."/>
            <person name="Vacherie B."/>
            <person name="Barbe V."/>
            <person name="Pelletier E."/>
            <person name="Sherman D.J."/>
            <person name="Westhof E."/>
            <person name="Weissenbach J."/>
            <person name="Baret P.V."/>
            <person name="Wincker P."/>
            <person name="Gaillardin C."/>
            <person name="Dujon B."/>
            <person name="Souciet J.L."/>
        </authorList>
    </citation>
    <scope>NUCLEOTIDE SEQUENCE [LARGE SCALE GENOMIC DNA]</scope>
    <source>
        <strain evidence="12">CBS 270.75 / DBVPG 7215 / KCTC 17166 / NRRL Y-17582</strain>
    </source>
</reference>
<proteinExistence type="inferred from homology"/>
<evidence type="ECO:0000256" key="4">
    <source>
        <dbReference type="ARBA" id="ARBA00008905"/>
    </source>
</evidence>
<dbReference type="InterPro" id="IPR007676">
    <property type="entry name" value="Ribophorin_I"/>
</dbReference>
<evidence type="ECO:0000256" key="3">
    <source>
        <dbReference type="ARBA" id="ARBA00004922"/>
    </source>
</evidence>
<dbReference type="GO" id="GO:0008250">
    <property type="term" value="C:oligosaccharyltransferase complex"/>
    <property type="evidence" value="ECO:0007669"/>
    <property type="project" value="UniProtKB-UniRule"/>
</dbReference>
<dbReference type="AlphaFoldDB" id="G8JXI6"/>
<evidence type="ECO:0000256" key="2">
    <source>
        <dbReference type="ARBA" id="ARBA00004115"/>
    </source>
</evidence>
<dbReference type="HOGENOM" id="CLU_031381_1_0_1"/>
<dbReference type="EMBL" id="CP002504">
    <property type="protein sequence ID" value="AET41560.1"/>
    <property type="molecule type" value="Genomic_DNA"/>
</dbReference>
<sequence>MIFFQLIATVILLLSPLSCGLLSSATPKANWENVEFKRIVNVLKSYPHESLELVIKNIGSTPESHYYFTLPEKVFKKASIFSASLPDHNIYVDSSPDAESTVREDSEDIRYILVQFPFEVAPDQEIRLNINFMHNAGLKPYPEHIQLGTPQNLLLNTNKLPHSLYRTLKYNLEFVGGQGLSEVPTFQDSSSDGQLDGEVLKFGPILNIEPFTQSNVSVTYVREAPSVRVINLNRNIWISHWANTIQFDEYYEVTNDAAKLKDGFSRAEFMKGQYALKPGSYLIGFEMMLPEESTDHYYTDLVGMVSTYKIISNHMFLKPRYPLFGGWFYNFTIGWTNELSQFLHTDGAEQYIASIPILNGPLDTFYDHANISIYLPEGAEILDLKSTLPISNVNGSTEHSFFDLSSGHVKVTVEINNLVDNAQKAQLFIKYKYSKYMMYRKPINIAAYIFVALMSFFFLKQINFRIDP</sequence>
<dbReference type="GeneID" id="11471531"/>
<accession>G8JXI6</accession>
<dbReference type="UniPathway" id="UPA00378"/>
<evidence type="ECO:0000256" key="8">
    <source>
        <dbReference type="ARBA" id="ARBA00022989"/>
    </source>
</evidence>
<keyword evidence="12" id="KW-1185">Reference proteome</keyword>
<dbReference type="OMA" id="RYEYARE"/>
<keyword evidence="9 10" id="KW-0472">Membrane</keyword>
<dbReference type="FunCoup" id="G8JXI6">
    <property type="interactions" value="1075"/>
</dbReference>
<comment type="subunit">
    <text evidence="10">Component of the oligosaccharyltransferase (OST) complex.</text>
</comment>
<evidence type="ECO:0000256" key="1">
    <source>
        <dbReference type="ARBA" id="ARBA00002791"/>
    </source>
</evidence>
<dbReference type="GO" id="GO:0006488">
    <property type="term" value="P:dolichol-linked oligosaccharide biosynthetic process"/>
    <property type="evidence" value="ECO:0007669"/>
    <property type="project" value="EnsemblFungi"/>
</dbReference>
<keyword evidence="8 10" id="KW-1133">Transmembrane helix</keyword>
<keyword evidence="5 10" id="KW-0812">Transmembrane</keyword>
<comment type="function">
    <text evidence="1 10">Subunit of the oligosaccharyl transferase (OST) complex that catalyzes the initial transfer of a defined glycan (Glc(3)Man(9)GlcNAc(2) in eukaryotes) from the lipid carrier dolichol-pyrophosphate to an asparagine residue within an Asn-X-Ser/Thr consensus motif in nascent polypeptide chains, the first step in protein N-glycosylation. N-glycosylation occurs cotranslationally and the complex associates with the Sec61 complex at the channel-forming translocon complex that mediates protein translocation across the endoplasmic reticulum (ER). All subunits are required for a maximal enzyme activity.</text>
</comment>
<evidence type="ECO:0000256" key="6">
    <source>
        <dbReference type="ARBA" id="ARBA00022729"/>
    </source>
</evidence>
<evidence type="ECO:0000256" key="5">
    <source>
        <dbReference type="ARBA" id="ARBA00022692"/>
    </source>
</evidence>
<dbReference type="InParanoid" id="G8JXI6"/>
<comment type="similarity">
    <text evidence="4 10">Belongs to the OST1 family.</text>
</comment>
<dbReference type="OrthoDB" id="310030at2759"/>
<gene>
    <name evidence="11" type="ordered locus">Ecym_8278</name>
</gene>
<keyword evidence="7 10" id="KW-0256">Endoplasmic reticulum</keyword>
<dbReference type="GO" id="GO:0005198">
    <property type="term" value="F:structural molecule activity"/>
    <property type="evidence" value="ECO:0007669"/>
    <property type="project" value="EnsemblFungi"/>
</dbReference>
<dbReference type="Pfam" id="PF04597">
    <property type="entry name" value="Ribophorin_I"/>
    <property type="match status" value="1"/>
</dbReference>
<dbReference type="KEGG" id="erc:Ecym_8278"/>
<protein>
    <recommendedName>
        <fullName evidence="10">Dolichyl-diphosphooligosaccharide--protein glycosyltransferase subunit 1</fullName>
    </recommendedName>
</protein>
<evidence type="ECO:0000313" key="11">
    <source>
        <dbReference type="EMBL" id="AET41560.1"/>
    </source>
</evidence>
<comment type="pathway">
    <text evidence="3 10">Protein modification; protein glycosylation.</text>
</comment>
<dbReference type="Proteomes" id="UP000006790">
    <property type="component" value="Chromosome 8"/>
</dbReference>
<dbReference type="GO" id="GO:0018279">
    <property type="term" value="P:protein N-linked glycosylation via asparagine"/>
    <property type="evidence" value="ECO:0007669"/>
    <property type="project" value="EnsemblFungi"/>
</dbReference>
<evidence type="ECO:0000256" key="10">
    <source>
        <dbReference type="RuleBase" id="RU361143"/>
    </source>
</evidence>